<sequence>MAEFEKATSDRTVAAAEKLMAAFGKDMDSFWPMVSPDLHMDLPFAGTVRMPTELHGKDALEMFRTAAEVFDVKFNSVVVTPLADPYRVLVEYRGYGEPQGAIYDQMYVGVHEYRDGKLVYYKEYFDTGVVINALGAFLPAE</sequence>
<keyword evidence="2" id="KW-1185">Reference proteome</keyword>
<dbReference type="SUPFAM" id="SSF54427">
    <property type="entry name" value="NTF2-like"/>
    <property type="match status" value="1"/>
</dbReference>
<evidence type="ECO:0008006" key="3">
    <source>
        <dbReference type="Google" id="ProtNLM"/>
    </source>
</evidence>
<dbReference type="InterPro" id="IPR032710">
    <property type="entry name" value="NTF2-like_dom_sf"/>
</dbReference>
<dbReference type="Proteomes" id="UP000648075">
    <property type="component" value="Unassembled WGS sequence"/>
</dbReference>
<proteinExistence type="predicted"/>
<evidence type="ECO:0000313" key="2">
    <source>
        <dbReference type="Proteomes" id="UP000648075"/>
    </source>
</evidence>
<dbReference type="AlphaFoldDB" id="A0A918UD24"/>
<protein>
    <recommendedName>
        <fullName evidence="3">SnoaL-like domain-containing protein</fullName>
    </recommendedName>
</protein>
<name>A0A918UD24_9SPHN</name>
<reference evidence="1" key="2">
    <citation type="submission" date="2020-09" db="EMBL/GenBank/DDBJ databases">
        <authorList>
            <person name="Sun Q."/>
            <person name="Kim S."/>
        </authorList>
    </citation>
    <scope>NUCLEOTIDE SEQUENCE</scope>
    <source>
        <strain evidence="1">KCTC 32255</strain>
    </source>
</reference>
<dbReference type="RefSeq" id="WP_189619151.1">
    <property type="nucleotide sequence ID" value="NZ_BMZA01000001.1"/>
</dbReference>
<organism evidence="1 2">
    <name type="scientific">Novosphingobium colocasiae</name>
    <dbReference type="NCBI Taxonomy" id="1256513"/>
    <lineage>
        <taxon>Bacteria</taxon>
        <taxon>Pseudomonadati</taxon>
        <taxon>Pseudomonadota</taxon>
        <taxon>Alphaproteobacteria</taxon>
        <taxon>Sphingomonadales</taxon>
        <taxon>Sphingomonadaceae</taxon>
        <taxon>Novosphingobium</taxon>
    </lineage>
</organism>
<accession>A0A918UD24</accession>
<dbReference type="Gene3D" id="3.10.450.50">
    <property type="match status" value="1"/>
</dbReference>
<gene>
    <name evidence="1" type="ORF">GCM10011614_01130</name>
</gene>
<comment type="caution">
    <text evidence="1">The sequence shown here is derived from an EMBL/GenBank/DDBJ whole genome shotgun (WGS) entry which is preliminary data.</text>
</comment>
<evidence type="ECO:0000313" key="1">
    <source>
        <dbReference type="EMBL" id="GGY90228.1"/>
    </source>
</evidence>
<dbReference type="EMBL" id="BMZA01000001">
    <property type="protein sequence ID" value="GGY90228.1"/>
    <property type="molecule type" value="Genomic_DNA"/>
</dbReference>
<reference evidence="1" key="1">
    <citation type="journal article" date="2014" name="Int. J. Syst. Evol. Microbiol.">
        <title>Complete genome sequence of Corynebacterium casei LMG S-19264T (=DSM 44701T), isolated from a smear-ripened cheese.</title>
        <authorList>
            <consortium name="US DOE Joint Genome Institute (JGI-PGF)"/>
            <person name="Walter F."/>
            <person name="Albersmeier A."/>
            <person name="Kalinowski J."/>
            <person name="Ruckert C."/>
        </authorList>
    </citation>
    <scope>NUCLEOTIDE SEQUENCE</scope>
    <source>
        <strain evidence="1">KCTC 32255</strain>
    </source>
</reference>